<dbReference type="Proteomes" id="UP000026961">
    <property type="component" value="Chromosome 11"/>
</dbReference>
<accession>A0A0E0BHC6</accession>
<organism evidence="2">
    <name type="scientific">Oryza glumipatula</name>
    <dbReference type="NCBI Taxonomy" id="40148"/>
    <lineage>
        <taxon>Eukaryota</taxon>
        <taxon>Viridiplantae</taxon>
        <taxon>Streptophyta</taxon>
        <taxon>Embryophyta</taxon>
        <taxon>Tracheophyta</taxon>
        <taxon>Spermatophyta</taxon>
        <taxon>Magnoliopsida</taxon>
        <taxon>Liliopsida</taxon>
        <taxon>Poales</taxon>
        <taxon>Poaceae</taxon>
        <taxon>BOP clade</taxon>
        <taxon>Oryzoideae</taxon>
        <taxon>Oryzeae</taxon>
        <taxon>Oryzinae</taxon>
        <taxon>Oryza</taxon>
    </lineage>
</organism>
<evidence type="ECO:0000313" key="3">
    <source>
        <dbReference type="Proteomes" id="UP000026961"/>
    </source>
</evidence>
<dbReference type="Gramene" id="OGLUM11G08270.1">
    <property type="protein sequence ID" value="OGLUM11G08270.1"/>
    <property type="gene ID" value="OGLUM11G08270"/>
</dbReference>
<protein>
    <submittedName>
        <fullName evidence="2">Uncharacterized protein</fullName>
    </submittedName>
</protein>
<dbReference type="EnsemblPlants" id="OGLUM11G08270.1">
    <property type="protein sequence ID" value="OGLUM11G08270.1"/>
    <property type="gene ID" value="OGLUM11G08270"/>
</dbReference>
<evidence type="ECO:0000313" key="2">
    <source>
        <dbReference type="EnsemblPlants" id="OGLUM11G08270.1"/>
    </source>
</evidence>
<dbReference type="AlphaFoldDB" id="A0A0E0BHC6"/>
<proteinExistence type="predicted"/>
<evidence type="ECO:0000256" key="1">
    <source>
        <dbReference type="SAM" id="MobiDB-lite"/>
    </source>
</evidence>
<feature type="region of interest" description="Disordered" evidence="1">
    <location>
        <begin position="75"/>
        <end position="99"/>
    </location>
</feature>
<feature type="region of interest" description="Disordered" evidence="1">
    <location>
        <begin position="1"/>
        <end position="63"/>
    </location>
</feature>
<feature type="compositionally biased region" description="Low complexity" evidence="1">
    <location>
        <begin position="13"/>
        <end position="25"/>
    </location>
</feature>
<sequence length="126" mass="13162">MIRCQRLDPVVCPSPSRANPPSAARGGVWVRRPLSPPTRIPSSLRPLSRGSATGGDGRGGSGDLHHLSAPCLCRSAAGDDGKGGSGSLRTTSQNFKRKQGLLRVEFNDNLESTLIGGGLTAEEPFV</sequence>
<name>A0A0E0BHC6_9ORYZ</name>
<keyword evidence="3" id="KW-1185">Reference proteome</keyword>
<dbReference type="HOGENOM" id="CLU_162269_0_0_1"/>
<feature type="compositionally biased region" description="Gly residues" evidence="1">
    <location>
        <begin position="52"/>
        <end position="62"/>
    </location>
</feature>
<reference evidence="2" key="1">
    <citation type="submission" date="2015-04" db="UniProtKB">
        <authorList>
            <consortium name="EnsemblPlants"/>
        </authorList>
    </citation>
    <scope>IDENTIFICATION</scope>
</reference>
<reference evidence="2" key="2">
    <citation type="submission" date="2018-05" db="EMBL/GenBank/DDBJ databases">
        <title>OgluRS3 (Oryza glumaepatula Reference Sequence Version 3).</title>
        <authorList>
            <person name="Zhang J."/>
            <person name="Kudrna D."/>
            <person name="Lee S."/>
            <person name="Talag J."/>
            <person name="Welchert J."/>
            <person name="Wing R.A."/>
        </authorList>
    </citation>
    <scope>NUCLEOTIDE SEQUENCE [LARGE SCALE GENOMIC DNA]</scope>
</reference>